<dbReference type="InterPro" id="IPR023620">
    <property type="entry name" value="SmpB"/>
</dbReference>
<gene>
    <name evidence="3" type="primary">smpB</name>
    <name evidence="4" type="ORF">DRZ78_02955</name>
</gene>
<comment type="subcellular location">
    <subcellularLocation>
        <location evidence="3">Cytoplasm</location>
    </subcellularLocation>
    <text evidence="3">The tmRNA-SmpB complex associates with stalled 70S ribosomes.</text>
</comment>
<name>A0A662D3Y3_UNCAE</name>
<dbReference type="AlphaFoldDB" id="A0A662D3Y3"/>
<dbReference type="GO" id="GO:0070930">
    <property type="term" value="P:trans-translation-dependent protein tagging"/>
    <property type="evidence" value="ECO:0007669"/>
    <property type="project" value="TreeGrafter"/>
</dbReference>
<dbReference type="PANTHER" id="PTHR30308:SF2">
    <property type="entry name" value="SSRA-BINDING PROTEIN"/>
    <property type="match status" value="1"/>
</dbReference>
<dbReference type="Proteomes" id="UP000277457">
    <property type="component" value="Unassembled WGS sequence"/>
</dbReference>
<dbReference type="NCBIfam" id="NF003843">
    <property type="entry name" value="PRK05422.1"/>
    <property type="match status" value="1"/>
</dbReference>
<dbReference type="InterPro" id="IPR000037">
    <property type="entry name" value="SsrA-bd_prot"/>
</dbReference>
<dbReference type="EMBL" id="QMPY01000093">
    <property type="protein sequence ID" value="RLE07456.1"/>
    <property type="molecule type" value="Genomic_DNA"/>
</dbReference>
<keyword evidence="1 3" id="KW-0963">Cytoplasm</keyword>
<dbReference type="PANTHER" id="PTHR30308">
    <property type="entry name" value="TMRNA-BINDING COMPONENT OF TRANS-TRANSLATION TAGGING COMPLEX"/>
    <property type="match status" value="1"/>
</dbReference>
<dbReference type="CDD" id="cd09294">
    <property type="entry name" value="SmpB"/>
    <property type="match status" value="1"/>
</dbReference>
<evidence type="ECO:0000256" key="3">
    <source>
        <dbReference type="HAMAP-Rule" id="MF_00023"/>
    </source>
</evidence>
<dbReference type="SUPFAM" id="SSF74982">
    <property type="entry name" value="Small protein B (SmpB)"/>
    <property type="match status" value="1"/>
</dbReference>
<dbReference type="GO" id="GO:0003723">
    <property type="term" value="F:RNA binding"/>
    <property type="evidence" value="ECO:0007669"/>
    <property type="project" value="UniProtKB-UniRule"/>
</dbReference>
<comment type="caution">
    <text evidence="4">The sequence shown here is derived from an EMBL/GenBank/DDBJ whole genome shotgun (WGS) entry which is preliminary data.</text>
</comment>
<dbReference type="GO" id="GO:0070929">
    <property type="term" value="P:trans-translation"/>
    <property type="evidence" value="ECO:0007669"/>
    <property type="project" value="UniProtKB-UniRule"/>
</dbReference>
<reference evidence="4 5" key="1">
    <citation type="submission" date="2018-06" db="EMBL/GenBank/DDBJ databases">
        <title>Extensive metabolic versatility and redundancy in microbially diverse, dynamic hydrothermal sediments.</title>
        <authorList>
            <person name="Dombrowski N."/>
            <person name="Teske A."/>
            <person name="Baker B.J."/>
        </authorList>
    </citation>
    <scope>NUCLEOTIDE SEQUENCE [LARGE SCALE GENOMIC DNA]</scope>
    <source>
        <strain evidence="4">B7_G13</strain>
    </source>
</reference>
<comment type="similarity">
    <text evidence="3">Belongs to the SmpB family.</text>
</comment>
<sequence>MKIYARNKAAFYNYFIIEKFESGIELKGMEVKSIRNGQVNLKESYIRIFEGEAHIYNMHISSYKHSTIIKLDPKRKRKLLLHKREIMKLWSKSNLSGLTIIPLNIYGNDKGKIKIEIAVCKGKKLYDKREAIKKRDLEREVK</sequence>
<comment type="function">
    <text evidence="3">Required for rescue of stalled ribosomes mediated by trans-translation. Binds to transfer-messenger RNA (tmRNA), required for stable association of tmRNA with ribosomes. tmRNA and SmpB together mimic tRNA shape, replacing the anticodon stem-loop with SmpB. tmRNA is encoded by the ssrA gene; the 2 termini fold to resemble tRNA(Ala) and it encodes a 'tag peptide', a short internal open reading frame. During trans-translation Ala-aminoacylated tmRNA acts like a tRNA, entering the A-site of stalled ribosomes, displacing the stalled mRNA. The ribosome then switches to translate the ORF on the tmRNA; the nascent peptide is terminated with the 'tag peptide' encoded by the tmRNA and targeted for degradation. The ribosome is freed to recommence translation, which seems to be the essential function of trans-translation.</text>
</comment>
<protein>
    <recommendedName>
        <fullName evidence="3">SsrA-binding protein</fullName>
    </recommendedName>
    <alternativeName>
        <fullName evidence="3">Small protein B</fullName>
    </alternativeName>
</protein>
<proteinExistence type="inferred from homology"/>
<dbReference type="PROSITE" id="PS01317">
    <property type="entry name" value="SSRP"/>
    <property type="match status" value="1"/>
</dbReference>
<evidence type="ECO:0000313" key="4">
    <source>
        <dbReference type="EMBL" id="RLE07456.1"/>
    </source>
</evidence>
<dbReference type="Gene3D" id="2.40.280.10">
    <property type="match status" value="1"/>
</dbReference>
<dbReference type="InterPro" id="IPR020081">
    <property type="entry name" value="SsrA-bd_prot_CS"/>
</dbReference>
<dbReference type="GO" id="GO:0005829">
    <property type="term" value="C:cytosol"/>
    <property type="evidence" value="ECO:0007669"/>
    <property type="project" value="TreeGrafter"/>
</dbReference>
<dbReference type="NCBIfam" id="TIGR00086">
    <property type="entry name" value="smpB"/>
    <property type="match status" value="1"/>
</dbReference>
<evidence type="ECO:0000313" key="5">
    <source>
        <dbReference type="Proteomes" id="UP000277457"/>
    </source>
</evidence>
<evidence type="ECO:0000256" key="1">
    <source>
        <dbReference type="ARBA" id="ARBA00022490"/>
    </source>
</evidence>
<dbReference type="Pfam" id="PF01668">
    <property type="entry name" value="SmpB"/>
    <property type="match status" value="1"/>
</dbReference>
<accession>A0A662D3Y3</accession>
<organism evidence="4 5">
    <name type="scientific">Aerophobetes bacterium</name>
    <dbReference type="NCBI Taxonomy" id="2030807"/>
    <lineage>
        <taxon>Bacteria</taxon>
        <taxon>Candidatus Aerophobota</taxon>
    </lineage>
</organism>
<evidence type="ECO:0000256" key="2">
    <source>
        <dbReference type="ARBA" id="ARBA00022884"/>
    </source>
</evidence>
<dbReference type="HAMAP" id="MF_00023">
    <property type="entry name" value="SmpB"/>
    <property type="match status" value="1"/>
</dbReference>
<keyword evidence="2 3" id="KW-0694">RNA-binding</keyword>